<dbReference type="InterPro" id="IPR011856">
    <property type="entry name" value="tRNA_endonuc-like_dom_sf"/>
</dbReference>
<dbReference type="InterPro" id="IPR052906">
    <property type="entry name" value="Type_IV_Methyl-Rstrct_Enzyme"/>
</dbReference>
<dbReference type="InterPro" id="IPR007560">
    <property type="entry name" value="Restrct_endonuc_IV_Mrr"/>
</dbReference>
<reference evidence="3 4" key="1">
    <citation type="submission" date="2018-11" db="EMBL/GenBank/DDBJ databases">
        <title>Whole genome sequence of Streptomyces chrestomyceticus NBRC 13444(T).</title>
        <authorList>
            <person name="Komaki H."/>
            <person name="Tamura T."/>
        </authorList>
    </citation>
    <scope>NUCLEOTIDE SEQUENCE [LARGE SCALE GENOMIC DNA]</scope>
    <source>
        <strain evidence="3 4">NBRC 13444</strain>
    </source>
</reference>
<keyword evidence="1" id="KW-1133">Transmembrane helix</keyword>
<comment type="caution">
    <text evidence="3">The sequence shown here is derived from an EMBL/GenBank/DDBJ whole genome shotgun (WGS) entry which is preliminary data.</text>
</comment>
<feature type="domain" description="Restriction endonuclease type IV Mrr" evidence="2">
    <location>
        <begin position="132"/>
        <end position="243"/>
    </location>
</feature>
<dbReference type="GO" id="GO:0003677">
    <property type="term" value="F:DNA binding"/>
    <property type="evidence" value="ECO:0007669"/>
    <property type="project" value="InterPro"/>
</dbReference>
<name>A0A7U9KRB5_9ACTN</name>
<dbReference type="AlphaFoldDB" id="A0A7U9KRB5"/>
<dbReference type="GO" id="GO:0009307">
    <property type="term" value="P:DNA restriction-modification system"/>
    <property type="evidence" value="ECO:0007669"/>
    <property type="project" value="InterPro"/>
</dbReference>
<gene>
    <name evidence="3" type="ORF">OEIGOIKO_01699</name>
</gene>
<evidence type="ECO:0000313" key="3">
    <source>
        <dbReference type="EMBL" id="GCD33975.1"/>
    </source>
</evidence>
<organism evidence="3 4">
    <name type="scientific">Streptomyces chrestomyceticus JCM 4735</name>
    <dbReference type="NCBI Taxonomy" id="1306181"/>
    <lineage>
        <taxon>Bacteria</taxon>
        <taxon>Bacillati</taxon>
        <taxon>Actinomycetota</taxon>
        <taxon>Actinomycetes</taxon>
        <taxon>Kitasatosporales</taxon>
        <taxon>Streptomycetaceae</taxon>
        <taxon>Streptomyces</taxon>
    </lineage>
</organism>
<feature type="transmembrane region" description="Helical" evidence="1">
    <location>
        <begin position="54"/>
        <end position="75"/>
    </location>
</feature>
<evidence type="ECO:0000256" key="1">
    <source>
        <dbReference type="SAM" id="Phobius"/>
    </source>
</evidence>
<dbReference type="PANTHER" id="PTHR30015:SF6">
    <property type="entry name" value="SLL1429 PROTEIN"/>
    <property type="match status" value="1"/>
</dbReference>
<keyword evidence="3" id="KW-0378">Hydrolase</keyword>
<protein>
    <submittedName>
        <fullName evidence="3">Restriction endonuclease</fullName>
    </submittedName>
</protein>
<dbReference type="Proteomes" id="UP000287830">
    <property type="component" value="Unassembled WGS sequence"/>
</dbReference>
<dbReference type="Pfam" id="PF04471">
    <property type="entry name" value="Mrr_cat"/>
    <property type="match status" value="1"/>
</dbReference>
<evidence type="ECO:0000313" key="4">
    <source>
        <dbReference type="Proteomes" id="UP000287830"/>
    </source>
</evidence>
<keyword evidence="1" id="KW-0812">Transmembrane</keyword>
<dbReference type="PANTHER" id="PTHR30015">
    <property type="entry name" value="MRR RESTRICTION SYSTEM PROTEIN"/>
    <property type="match status" value="1"/>
</dbReference>
<feature type="transmembrane region" description="Helical" evidence="1">
    <location>
        <begin position="24"/>
        <end position="42"/>
    </location>
</feature>
<keyword evidence="3" id="KW-0540">Nuclease</keyword>
<proteinExistence type="predicted"/>
<dbReference type="SUPFAM" id="SSF52980">
    <property type="entry name" value="Restriction endonuclease-like"/>
    <property type="match status" value="1"/>
</dbReference>
<dbReference type="InterPro" id="IPR011335">
    <property type="entry name" value="Restrct_endonuc-II-like"/>
</dbReference>
<dbReference type="GO" id="GO:0015666">
    <property type="term" value="F:restriction endodeoxyribonuclease activity"/>
    <property type="evidence" value="ECO:0007669"/>
    <property type="project" value="TreeGrafter"/>
</dbReference>
<dbReference type="Gene3D" id="3.40.1350.10">
    <property type="match status" value="1"/>
</dbReference>
<dbReference type="EMBL" id="BHZC01000001">
    <property type="protein sequence ID" value="GCD33975.1"/>
    <property type="molecule type" value="Genomic_DNA"/>
</dbReference>
<sequence length="253" mass="27039">MAAPMGVDGPSARRRVRTYPMRRTVFVLGVLGALVTGGFLAVREVFRWAMEHPGTATLVTVVVLPFVLALVVVAVRGMPRLRELRRAARAGKAEAEAEVARAAVVAEEAAPTVVDDPEPTAVRWSSVEDFLAMDAYAFEQAIAQLCERDGCRDVQVVGGAGDLGADVLATTSDGRRIIIQCKRYCTTNKVGSQDMQRFGGTCYTVHEAEIAAVVTTSSFTEPAVDYADTCGIRCFDGDRLVAWSNGGGPAPWG</sequence>
<keyword evidence="3" id="KW-0255">Endonuclease</keyword>
<keyword evidence="1" id="KW-0472">Membrane</keyword>
<evidence type="ECO:0000259" key="2">
    <source>
        <dbReference type="Pfam" id="PF04471"/>
    </source>
</evidence>
<accession>A0A7U9KRB5</accession>